<name>A0A564Y3A0_HYMDI</name>
<dbReference type="Gene3D" id="1.10.510.10">
    <property type="entry name" value="Transferase(Phosphotransferase) domain 1"/>
    <property type="match status" value="1"/>
</dbReference>
<dbReference type="FunFam" id="3.30.200.20:FF:000131">
    <property type="entry name" value="Dual specificity protein kinase TTK"/>
    <property type="match status" value="1"/>
</dbReference>
<dbReference type="GO" id="GO:0005524">
    <property type="term" value="F:ATP binding"/>
    <property type="evidence" value="ECO:0007669"/>
    <property type="project" value="UniProtKB-UniRule"/>
</dbReference>
<protein>
    <recommendedName>
        <fullName evidence="8">Protein kinase domain-containing protein</fullName>
    </recommendedName>
</protein>
<accession>A0A564Y3A0</accession>
<organism evidence="9 10">
    <name type="scientific">Hymenolepis diminuta</name>
    <name type="common">Rat tapeworm</name>
    <dbReference type="NCBI Taxonomy" id="6216"/>
    <lineage>
        <taxon>Eukaryota</taxon>
        <taxon>Metazoa</taxon>
        <taxon>Spiralia</taxon>
        <taxon>Lophotrochozoa</taxon>
        <taxon>Platyhelminthes</taxon>
        <taxon>Cestoda</taxon>
        <taxon>Eucestoda</taxon>
        <taxon>Cyclophyllidea</taxon>
        <taxon>Hymenolepididae</taxon>
        <taxon>Hymenolepis</taxon>
    </lineage>
</organism>
<dbReference type="GO" id="GO:0007059">
    <property type="term" value="P:chromosome segregation"/>
    <property type="evidence" value="ECO:0007669"/>
    <property type="project" value="TreeGrafter"/>
</dbReference>
<feature type="domain" description="Protein kinase" evidence="8">
    <location>
        <begin position="445"/>
        <end position="718"/>
    </location>
</feature>
<dbReference type="GO" id="GO:0004712">
    <property type="term" value="F:protein serine/threonine/tyrosine kinase activity"/>
    <property type="evidence" value="ECO:0007669"/>
    <property type="project" value="TreeGrafter"/>
</dbReference>
<dbReference type="SUPFAM" id="SSF56112">
    <property type="entry name" value="Protein kinase-like (PK-like)"/>
    <property type="match status" value="1"/>
</dbReference>
<evidence type="ECO:0000256" key="7">
    <source>
        <dbReference type="SAM" id="MobiDB-lite"/>
    </source>
</evidence>
<evidence type="ECO:0000256" key="3">
    <source>
        <dbReference type="ARBA" id="ARBA00022741"/>
    </source>
</evidence>
<evidence type="ECO:0000313" key="9">
    <source>
        <dbReference type="EMBL" id="VUZ41278.1"/>
    </source>
</evidence>
<dbReference type="InterPro" id="IPR000719">
    <property type="entry name" value="Prot_kinase_dom"/>
</dbReference>
<dbReference type="GO" id="GO:0004674">
    <property type="term" value="F:protein serine/threonine kinase activity"/>
    <property type="evidence" value="ECO:0007669"/>
    <property type="project" value="UniProtKB-KW"/>
</dbReference>
<sequence length="728" mass="83514">MTLSDVLRLPKTLWKEFPLSSHDPAKWFSAFNKVEEIVKSSNYPDPDNCLLTLYEYALEVLSDNFENDFFTIIFFRLCILRGIQSIDMSPPFLLLLKHNAPKNTRLMISLVFYFDALNRLTDCENVIERAKECALNEFRLTAIEKVAELLSNGFSLRVFLGLYYYLPKRSGEWIESMRRYDETHKPIPEDYVKTLEPYLETFRKEDENLLASIGDFTMRMFKRQAGILPPPSLQGIAETETEEEEDLTLLFKSCQVENQRLPCIEESTVQMESVMTIEEDDISCGVMSPQQITIIPEEKEDEVKEMERTKETDLPKVTRKRPFWSFKETVLPFRGVREDEIDKENTYETLLKPNRTSEQEKSAPLTQKTIVPIVLPAAATAIKEEENVKIERPSPMKIKKSANSRPPPPPPSLPTINNSDRGDTTKDPISLLIEQSNAIVGGEKFLLLRRIGRGGFSNVYCVMNHDRQMRAIKRIELSHDSKEALPLFQNEINLLTSLRDTNRVINLFKYEITRSELVMVLEYAEQDLKSHLKMRRESGALSDQFMVFIWSEMLACVKVIHDRRIIHLDLKPENFVIVNGMLKLIDLGISQRLPVDCTHMDLQKPMGSLVYMSPEQLISVLKGQSPEAVPGQESKMRLKTDVWALGAILFEIVHGKSLFGRINQTAIIAAIISPTAINFYPVENPILDMSLKRSLVREVDKRATVDELICICSTMPTSDSSKGRYSHR</sequence>
<gene>
    <name evidence="9" type="ORF">WMSIL1_LOCUS2071</name>
</gene>
<dbReference type="InterPro" id="IPR017441">
    <property type="entry name" value="Protein_kinase_ATP_BS"/>
</dbReference>
<dbReference type="GO" id="GO:0007094">
    <property type="term" value="P:mitotic spindle assembly checkpoint signaling"/>
    <property type="evidence" value="ECO:0007669"/>
    <property type="project" value="TreeGrafter"/>
</dbReference>
<dbReference type="SMART" id="SM00220">
    <property type="entry name" value="S_TKc"/>
    <property type="match status" value="1"/>
</dbReference>
<evidence type="ECO:0000256" key="4">
    <source>
        <dbReference type="ARBA" id="ARBA00022777"/>
    </source>
</evidence>
<dbReference type="InterPro" id="IPR008271">
    <property type="entry name" value="Ser/Thr_kinase_AS"/>
</dbReference>
<dbReference type="PROSITE" id="PS00108">
    <property type="entry name" value="PROTEIN_KINASE_ST"/>
    <property type="match status" value="1"/>
</dbReference>
<dbReference type="PROSITE" id="PS00107">
    <property type="entry name" value="PROTEIN_KINASE_ATP"/>
    <property type="match status" value="1"/>
</dbReference>
<dbReference type="EMBL" id="CABIJS010000055">
    <property type="protein sequence ID" value="VUZ41278.1"/>
    <property type="molecule type" value="Genomic_DNA"/>
</dbReference>
<dbReference type="PROSITE" id="PS50011">
    <property type="entry name" value="PROTEIN_KINASE_DOM"/>
    <property type="match status" value="1"/>
</dbReference>
<dbReference type="InterPro" id="IPR011009">
    <property type="entry name" value="Kinase-like_dom_sf"/>
</dbReference>
<keyword evidence="2" id="KW-0808">Transferase</keyword>
<dbReference type="GO" id="GO:0033316">
    <property type="term" value="P:meiotic spindle assembly checkpoint signaling"/>
    <property type="evidence" value="ECO:0007669"/>
    <property type="project" value="TreeGrafter"/>
</dbReference>
<dbReference type="GO" id="GO:0000776">
    <property type="term" value="C:kinetochore"/>
    <property type="evidence" value="ECO:0007669"/>
    <property type="project" value="TreeGrafter"/>
</dbReference>
<evidence type="ECO:0000256" key="1">
    <source>
        <dbReference type="ARBA" id="ARBA00022527"/>
    </source>
</evidence>
<evidence type="ECO:0000256" key="5">
    <source>
        <dbReference type="ARBA" id="ARBA00022840"/>
    </source>
</evidence>
<evidence type="ECO:0000256" key="6">
    <source>
        <dbReference type="PROSITE-ProRule" id="PRU10141"/>
    </source>
</evidence>
<proteinExistence type="predicted"/>
<evidence type="ECO:0000259" key="8">
    <source>
        <dbReference type="PROSITE" id="PS50011"/>
    </source>
</evidence>
<evidence type="ECO:0000256" key="2">
    <source>
        <dbReference type="ARBA" id="ARBA00022679"/>
    </source>
</evidence>
<keyword evidence="1" id="KW-0723">Serine/threonine-protein kinase</keyword>
<dbReference type="Proteomes" id="UP000321570">
    <property type="component" value="Unassembled WGS sequence"/>
</dbReference>
<keyword evidence="5 6" id="KW-0067">ATP-binding</keyword>
<keyword evidence="10" id="KW-1185">Reference proteome</keyword>
<dbReference type="AlphaFoldDB" id="A0A564Y3A0"/>
<dbReference type="PANTHER" id="PTHR22974:SF21">
    <property type="entry name" value="DUAL SPECIFICITY PROTEIN KINASE TTK"/>
    <property type="match status" value="1"/>
</dbReference>
<keyword evidence="3 6" id="KW-0547">Nucleotide-binding</keyword>
<dbReference type="PANTHER" id="PTHR22974">
    <property type="entry name" value="MIXED LINEAGE PROTEIN KINASE"/>
    <property type="match status" value="1"/>
</dbReference>
<keyword evidence="4" id="KW-0418">Kinase</keyword>
<feature type="region of interest" description="Disordered" evidence="7">
    <location>
        <begin position="386"/>
        <end position="427"/>
    </location>
</feature>
<dbReference type="GO" id="GO:0005634">
    <property type="term" value="C:nucleus"/>
    <property type="evidence" value="ECO:0007669"/>
    <property type="project" value="TreeGrafter"/>
</dbReference>
<dbReference type="Pfam" id="PF00069">
    <property type="entry name" value="Pkinase"/>
    <property type="match status" value="1"/>
</dbReference>
<dbReference type="Gene3D" id="3.30.200.20">
    <property type="entry name" value="Phosphorylase Kinase, domain 1"/>
    <property type="match status" value="1"/>
</dbReference>
<dbReference type="GO" id="GO:0034501">
    <property type="term" value="P:protein localization to kinetochore"/>
    <property type="evidence" value="ECO:0007669"/>
    <property type="project" value="TreeGrafter"/>
</dbReference>
<evidence type="ECO:0000313" key="10">
    <source>
        <dbReference type="Proteomes" id="UP000321570"/>
    </source>
</evidence>
<feature type="binding site" evidence="6">
    <location>
        <position position="473"/>
    </location>
    <ligand>
        <name>ATP</name>
        <dbReference type="ChEBI" id="CHEBI:30616"/>
    </ligand>
</feature>
<reference evidence="9 10" key="1">
    <citation type="submission" date="2019-07" db="EMBL/GenBank/DDBJ databases">
        <authorList>
            <person name="Jastrzebski P J."/>
            <person name="Paukszto L."/>
            <person name="Jastrzebski P J."/>
        </authorList>
    </citation>
    <scope>NUCLEOTIDE SEQUENCE [LARGE SCALE GENOMIC DNA]</scope>
    <source>
        <strain evidence="9 10">WMS-il1</strain>
    </source>
</reference>